<dbReference type="SMART" id="SM00360">
    <property type="entry name" value="RRM"/>
    <property type="match status" value="1"/>
</dbReference>
<evidence type="ECO:0000256" key="4">
    <source>
        <dbReference type="ARBA" id="ARBA00022917"/>
    </source>
</evidence>
<dbReference type="InterPro" id="IPR024675">
    <property type="entry name" value="eIF3g_N"/>
</dbReference>
<keyword evidence="3 6" id="KW-0694">RNA-binding</keyword>
<keyword evidence="1 5" id="KW-0963">Cytoplasm</keyword>
<dbReference type="Pfam" id="PF00076">
    <property type="entry name" value="RRM_1"/>
    <property type="match status" value="1"/>
</dbReference>
<proteinExistence type="inferred from homology"/>
<reference evidence="9" key="1">
    <citation type="submission" date="2022-06" db="EMBL/GenBank/DDBJ databases">
        <authorList>
            <person name="Berger JAMES D."/>
            <person name="Berger JAMES D."/>
        </authorList>
    </citation>
    <scope>NUCLEOTIDE SEQUENCE [LARGE SCALE GENOMIC DNA]</scope>
</reference>
<dbReference type="WBParaSite" id="SRDH1_22120.1">
    <property type="protein sequence ID" value="SRDH1_22120.1"/>
    <property type="gene ID" value="SRDH1_22120"/>
</dbReference>
<comment type="subunit">
    <text evidence="5">Component of the eukaryotic translation initiation factor 3 (eIF-3) complex.</text>
</comment>
<feature type="region of interest" description="Disordered" evidence="7">
    <location>
        <begin position="153"/>
        <end position="196"/>
    </location>
</feature>
<dbReference type="InterPro" id="IPR035979">
    <property type="entry name" value="RBD_domain_sf"/>
</dbReference>
<evidence type="ECO:0000256" key="2">
    <source>
        <dbReference type="ARBA" id="ARBA00022540"/>
    </source>
</evidence>
<comment type="function">
    <text evidence="5">RNA-binding component of the eukaryotic translation initiation factor 3 (eIF-3) complex, which is involved in protein synthesis of a specialized repertoire of mRNAs and, together with other initiation factors, stimulates binding of mRNA and methionyl-tRNAi to the 40S ribosome. The eIF-3 complex specifically targets and initiates translation of a subset of mRNAs involved in cell proliferation. This subunit can bind 18S rRNA.</text>
</comment>
<feature type="region of interest" description="Disordered" evidence="7">
    <location>
        <begin position="1"/>
        <end position="21"/>
    </location>
</feature>
<dbReference type="InterPro" id="IPR034240">
    <property type="entry name" value="eIF3G_RRM"/>
</dbReference>
<evidence type="ECO:0000256" key="6">
    <source>
        <dbReference type="PROSITE-ProRule" id="PRU00176"/>
    </source>
</evidence>
<feature type="compositionally biased region" description="Basic and acidic residues" evidence="7">
    <location>
        <begin position="153"/>
        <end position="171"/>
    </location>
</feature>
<dbReference type="InterPro" id="IPR012677">
    <property type="entry name" value="Nucleotide-bd_a/b_plait_sf"/>
</dbReference>
<dbReference type="CDD" id="cd12408">
    <property type="entry name" value="RRM_eIF3G_like"/>
    <property type="match status" value="1"/>
</dbReference>
<evidence type="ECO:0000256" key="3">
    <source>
        <dbReference type="ARBA" id="ARBA00022884"/>
    </source>
</evidence>
<feature type="domain" description="RRM" evidence="8">
    <location>
        <begin position="200"/>
        <end position="278"/>
    </location>
</feature>
<keyword evidence="9" id="KW-1185">Reference proteome</keyword>
<dbReference type="GO" id="GO:0033290">
    <property type="term" value="C:eukaryotic 48S preinitiation complex"/>
    <property type="evidence" value="ECO:0007669"/>
    <property type="project" value="UniProtKB-UniRule"/>
</dbReference>
<dbReference type="SUPFAM" id="SSF54928">
    <property type="entry name" value="RNA-binding domain, RBD"/>
    <property type="match status" value="1"/>
</dbReference>
<protein>
    <recommendedName>
        <fullName evidence="5">Eukaryotic translation initiation factor 3 subunit G</fullName>
        <shortName evidence="5">eIF3g</shortName>
    </recommendedName>
    <alternativeName>
        <fullName evidence="5">Eukaryotic translation initiation factor 3 RNA-binding subunit</fullName>
        <shortName evidence="5">eIF-3 RNA-binding subunit</shortName>
    </alternativeName>
    <alternativeName>
        <fullName evidence="5">Eukaryotic translation initiation factor 3 subunit 4</fullName>
    </alternativeName>
</protein>
<dbReference type="GO" id="GO:0003723">
    <property type="term" value="F:RNA binding"/>
    <property type="evidence" value="ECO:0007669"/>
    <property type="project" value="UniProtKB-UniRule"/>
</dbReference>
<evidence type="ECO:0000259" key="8">
    <source>
        <dbReference type="PROSITE" id="PS50102"/>
    </source>
</evidence>
<dbReference type="InterPro" id="IPR017334">
    <property type="entry name" value="eIF3_g"/>
</dbReference>
<dbReference type="PANTHER" id="PTHR10352">
    <property type="entry name" value="EUKARYOTIC TRANSLATION INITIATION FACTOR 3 SUBUNIT G"/>
    <property type="match status" value="1"/>
</dbReference>
<comment type="similarity">
    <text evidence="5">Belongs to the eIF-3 subunit G family.</text>
</comment>
<evidence type="ECO:0000313" key="9">
    <source>
        <dbReference type="Proteomes" id="UP000050792"/>
    </source>
</evidence>
<dbReference type="PROSITE" id="PS50102">
    <property type="entry name" value="RRM"/>
    <property type="match status" value="1"/>
</dbReference>
<reference evidence="10" key="2">
    <citation type="submission" date="2023-11" db="UniProtKB">
        <authorList>
            <consortium name="WormBaseParasite"/>
        </authorList>
    </citation>
    <scope>IDENTIFICATION</scope>
</reference>
<evidence type="ECO:0000256" key="5">
    <source>
        <dbReference type="HAMAP-Rule" id="MF_03006"/>
    </source>
</evidence>
<dbReference type="GO" id="GO:0005852">
    <property type="term" value="C:eukaryotic translation initiation factor 3 complex"/>
    <property type="evidence" value="ECO:0007669"/>
    <property type="project" value="UniProtKB-UniRule"/>
</dbReference>
<dbReference type="AlphaFoldDB" id="A0AA85ESE7"/>
<dbReference type="Proteomes" id="UP000050792">
    <property type="component" value="Unassembled WGS sequence"/>
</dbReference>
<sequence>MTVSWTDELNEDSELPPIEEKFDPERNIKTVVRYFYNEDGDLIKETKEYQKEKRVVASRVADRKKWRKFGASKSDPSGGNLANTYPADVVTMQIVQSRQPEQEQKRQEEMNVKIKLGEPVIVCNYCKGGHFTRTCPYKSDMEAMQLLQEQLRAKTEPTEETTKDLQNDRSGRYIPPSLRGDAANTTGSSMSTDKRPFDENTVRVTNLPPDTTADELKSVFSAFGHVMRIYPAKDKLTQQNRGFAFISFRTAEEAKSAIYGVNGLRHNHVVLKVDWARPSNN</sequence>
<name>A0AA85ESE7_9TREM</name>
<dbReference type="CDD" id="cd12933">
    <property type="entry name" value="eIF3G"/>
    <property type="match status" value="1"/>
</dbReference>
<dbReference type="InterPro" id="IPR000504">
    <property type="entry name" value="RRM_dom"/>
</dbReference>
<organism evidence="9 10">
    <name type="scientific">Schistosoma rodhaini</name>
    <dbReference type="NCBI Taxonomy" id="6188"/>
    <lineage>
        <taxon>Eukaryota</taxon>
        <taxon>Metazoa</taxon>
        <taxon>Spiralia</taxon>
        <taxon>Lophotrochozoa</taxon>
        <taxon>Platyhelminthes</taxon>
        <taxon>Trematoda</taxon>
        <taxon>Digenea</taxon>
        <taxon>Strigeidida</taxon>
        <taxon>Schistosomatoidea</taxon>
        <taxon>Schistosomatidae</taxon>
        <taxon>Schistosoma</taxon>
    </lineage>
</organism>
<dbReference type="Gene3D" id="3.30.70.330">
    <property type="match status" value="1"/>
</dbReference>
<dbReference type="GO" id="GO:0016282">
    <property type="term" value="C:eukaryotic 43S preinitiation complex"/>
    <property type="evidence" value="ECO:0007669"/>
    <property type="project" value="UniProtKB-UniRule"/>
</dbReference>
<evidence type="ECO:0000313" key="10">
    <source>
        <dbReference type="WBParaSite" id="SRDH1_22120.1"/>
    </source>
</evidence>
<keyword evidence="2 5" id="KW-0396">Initiation factor</keyword>
<dbReference type="HAMAP" id="MF_03006">
    <property type="entry name" value="eIF3g"/>
    <property type="match status" value="1"/>
</dbReference>
<evidence type="ECO:0000256" key="1">
    <source>
        <dbReference type="ARBA" id="ARBA00022490"/>
    </source>
</evidence>
<dbReference type="PIRSF" id="PIRSF037949">
    <property type="entry name" value="Transl_init_eIF-3_RNA-bind"/>
    <property type="match status" value="1"/>
</dbReference>
<accession>A0AA85ESE7</accession>
<comment type="subcellular location">
    <subcellularLocation>
        <location evidence="5">Cytoplasm</location>
    </subcellularLocation>
</comment>
<dbReference type="GO" id="GO:0003743">
    <property type="term" value="F:translation initiation factor activity"/>
    <property type="evidence" value="ECO:0007669"/>
    <property type="project" value="UniProtKB-UniRule"/>
</dbReference>
<keyword evidence="4 5" id="KW-0648">Protein biosynthesis</keyword>
<dbReference type="GO" id="GO:0001732">
    <property type="term" value="P:formation of cytoplasmic translation initiation complex"/>
    <property type="evidence" value="ECO:0007669"/>
    <property type="project" value="UniProtKB-UniRule"/>
</dbReference>
<dbReference type="Pfam" id="PF12353">
    <property type="entry name" value="eIF3g"/>
    <property type="match status" value="1"/>
</dbReference>
<evidence type="ECO:0000256" key="7">
    <source>
        <dbReference type="SAM" id="MobiDB-lite"/>
    </source>
</evidence>